<protein>
    <submittedName>
        <fullName evidence="2">Uncharacterized protein</fullName>
    </submittedName>
</protein>
<sequence length="123" mass="13609">MSLFRNEGSTVSNLLQFPHLTNNGRCKVPLAEPSHSVVTLHPGRKAGDGVSSIRSDRKLSDPSLPNGPLHNRCMHAQWHTQVKQLEQPETEGVFSDAGKSNLPKYVCRLKGARTATKQEKIQQ</sequence>
<feature type="region of interest" description="Disordered" evidence="1">
    <location>
        <begin position="38"/>
        <end position="69"/>
    </location>
</feature>
<accession>A0A4Z2HFC9</accession>
<dbReference type="Proteomes" id="UP000314294">
    <property type="component" value="Unassembled WGS sequence"/>
</dbReference>
<evidence type="ECO:0000256" key="1">
    <source>
        <dbReference type="SAM" id="MobiDB-lite"/>
    </source>
</evidence>
<organism evidence="2 3">
    <name type="scientific">Liparis tanakae</name>
    <name type="common">Tanaka's snailfish</name>
    <dbReference type="NCBI Taxonomy" id="230148"/>
    <lineage>
        <taxon>Eukaryota</taxon>
        <taxon>Metazoa</taxon>
        <taxon>Chordata</taxon>
        <taxon>Craniata</taxon>
        <taxon>Vertebrata</taxon>
        <taxon>Euteleostomi</taxon>
        <taxon>Actinopterygii</taxon>
        <taxon>Neopterygii</taxon>
        <taxon>Teleostei</taxon>
        <taxon>Neoteleostei</taxon>
        <taxon>Acanthomorphata</taxon>
        <taxon>Eupercaria</taxon>
        <taxon>Perciformes</taxon>
        <taxon>Cottioidei</taxon>
        <taxon>Cottales</taxon>
        <taxon>Liparidae</taxon>
        <taxon>Liparis</taxon>
    </lineage>
</organism>
<evidence type="ECO:0000313" key="3">
    <source>
        <dbReference type="Proteomes" id="UP000314294"/>
    </source>
</evidence>
<dbReference type="EMBL" id="SRLO01000250">
    <property type="protein sequence ID" value="TNN64578.1"/>
    <property type="molecule type" value="Genomic_DNA"/>
</dbReference>
<keyword evidence="3" id="KW-1185">Reference proteome</keyword>
<comment type="caution">
    <text evidence="2">The sequence shown here is derived from an EMBL/GenBank/DDBJ whole genome shotgun (WGS) entry which is preliminary data.</text>
</comment>
<reference evidence="2 3" key="1">
    <citation type="submission" date="2019-03" db="EMBL/GenBank/DDBJ databases">
        <title>First draft genome of Liparis tanakae, snailfish: a comprehensive survey of snailfish specific genes.</title>
        <authorList>
            <person name="Kim W."/>
            <person name="Song I."/>
            <person name="Jeong J.-H."/>
            <person name="Kim D."/>
            <person name="Kim S."/>
            <person name="Ryu S."/>
            <person name="Song J.Y."/>
            <person name="Lee S.K."/>
        </authorList>
    </citation>
    <scope>NUCLEOTIDE SEQUENCE [LARGE SCALE GENOMIC DNA]</scope>
    <source>
        <tissue evidence="2">Muscle</tissue>
    </source>
</reference>
<dbReference type="AlphaFoldDB" id="A0A4Z2HFC9"/>
<gene>
    <name evidence="2" type="ORF">EYF80_025205</name>
</gene>
<evidence type="ECO:0000313" key="2">
    <source>
        <dbReference type="EMBL" id="TNN64578.1"/>
    </source>
</evidence>
<proteinExistence type="predicted"/>
<name>A0A4Z2HFC9_9TELE</name>